<accession>A0A8J3FV92</accession>
<feature type="region of interest" description="Disordered" evidence="1">
    <location>
        <begin position="1"/>
        <end position="30"/>
    </location>
</feature>
<organism evidence="2 3">
    <name type="scientific">Longimycelium tulufanense</name>
    <dbReference type="NCBI Taxonomy" id="907463"/>
    <lineage>
        <taxon>Bacteria</taxon>
        <taxon>Bacillati</taxon>
        <taxon>Actinomycetota</taxon>
        <taxon>Actinomycetes</taxon>
        <taxon>Pseudonocardiales</taxon>
        <taxon>Pseudonocardiaceae</taxon>
        <taxon>Longimycelium</taxon>
    </lineage>
</organism>
<reference evidence="2" key="1">
    <citation type="journal article" date="2014" name="Int. J. Syst. Evol. Microbiol.">
        <title>Complete genome sequence of Corynebacterium casei LMG S-19264T (=DSM 44701T), isolated from a smear-ripened cheese.</title>
        <authorList>
            <consortium name="US DOE Joint Genome Institute (JGI-PGF)"/>
            <person name="Walter F."/>
            <person name="Albersmeier A."/>
            <person name="Kalinowski J."/>
            <person name="Ruckert C."/>
        </authorList>
    </citation>
    <scope>NUCLEOTIDE SEQUENCE</scope>
    <source>
        <strain evidence="2">CGMCC 4.5737</strain>
    </source>
</reference>
<evidence type="ECO:0000313" key="3">
    <source>
        <dbReference type="Proteomes" id="UP000637578"/>
    </source>
</evidence>
<name>A0A8J3FV92_9PSEU</name>
<sequence>MRGGEGDVPLLTPDPPDPPDPARSESPRRIAHTPLWFPALSVLWPGREKPLARKEARMRG</sequence>
<dbReference type="EMBL" id="BMMK01000016">
    <property type="protein sequence ID" value="GGM61525.1"/>
    <property type="molecule type" value="Genomic_DNA"/>
</dbReference>
<evidence type="ECO:0000256" key="1">
    <source>
        <dbReference type="SAM" id="MobiDB-lite"/>
    </source>
</evidence>
<reference evidence="2" key="2">
    <citation type="submission" date="2020-09" db="EMBL/GenBank/DDBJ databases">
        <authorList>
            <person name="Sun Q."/>
            <person name="Zhou Y."/>
        </authorList>
    </citation>
    <scope>NUCLEOTIDE SEQUENCE</scope>
    <source>
        <strain evidence="2">CGMCC 4.5737</strain>
    </source>
</reference>
<keyword evidence="3" id="KW-1185">Reference proteome</keyword>
<proteinExistence type="predicted"/>
<evidence type="ECO:0000313" key="2">
    <source>
        <dbReference type="EMBL" id="GGM61525.1"/>
    </source>
</evidence>
<gene>
    <name evidence="2" type="ORF">GCM10012275_35670</name>
</gene>
<comment type="caution">
    <text evidence="2">The sequence shown here is derived from an EMBL/GenBank/DDBJ whole genome shotgun (WGS) entry which is preliminary data.</text>
</comment>
<protein>
    <submittedName>
        <fullName evidence="2">Uncharacterized protein</fullName>
    </submittedName>
</protein>
<dbReference type="Proteomes" id="UP000637578">
    <property type="component" value="Unassembled WGS sequence"/>
</dbReference>
<dbReference type="AlphaFoldDB" id="A0A8J3FV92"/>